<keyword evidence="11" id="KW-1185">Reference proteome</keyword>
<evidence type="ECO:0000313" key="11">
    <source>
        <dbReference type="Proteomes" id="UP001168990"/>
    </source>
</evidence>
<dbReference type="InterPro" id="IPR021151">
    <property type="entry name" value="GINS_A"/>
</dbReference>
<evidence type="ECO:0000256" key="2">
    <source>
        <dbReference type="ARBA" id="ARBA00008187"/>
    </source>
</evidence>
<reference evidence="10" key="1">
    <citation type="journal article" date="2023" name="bioRxiv">
        <title>Scaffold-level genome assemblies of two parasitoid biocontrol wasps reveal the parthenogenesis mechanism and an associated novel virus.</title>
        <authorList>
            <person name="Inwood S."/>
            <person name="Skelly J."/>
            <person name="Guhlin J."/>
            <person name="Harrop T."/>
            <person name="Goldson S."/>
            <person name="Dearden P."/>
        </authorList>
    </citation>
    <scope>NUCLEOTIDE SEQUENCE</scope>
    <source>
        <strain evidence="10">Irish</strain>
        <tissue evidence="10">Whole body</tissue>
    </source>
</reference>
<dbReference type="GO" id="GO:0000727">
    <property type="term" value="P:double-strand break repair via break-induced replication"/>
    <property type="evidence" value="ECO:0007669"/>
    <property type="project" value="TreeGrafter"/>
</dbReference>
<evidence type="ECO:0000256" key="7">
    <source>
        <dbReference type="SAM" id="MobiDB-lite"/>
    </source>
</evidence>
<feature type="domain" description="GINS subunit" evidence="8">
    <location>
        <begin position="75"/>
        <end position="135"/>
    </location>
</feature>
<evidence type="ECO:0000313" key="10">
    <source>
        <dbReference type="EMBL" id="KAK0158232.1"/>
    </source>
</evidence>
<dbReference type="GO" id="GO:0006261">
    <property type="term" value="P:DNA-templated DNA replication"/>
    <property type="evidence" value="ECO:0007669"/>
    <property type="project" value="InterPro"/>
</dbReference>
<dbReference type="InterPro" id="IPR036224">
    <property type="entry name" value="GINS_bundle-like_dom_sf"/>
</dbReference>
<dbReference type="CDD" id="cd11711">
    <property type="entry name" value="GINS_A_Sld5"/>
    <property type="match status" value="1"/>
</dbReference>
<evidence type="ECO:0000256" key="6">
    <source>
        <dbReference type="PIRNR" id="PIRNR007764"/>
    </source>
</evidence>
<dbReference type="Gene3D" id="1.20.58.1030">
    <property type="match status" value="1"/>
</dbReference>
<dbReference type="Gene3D" id="3.40.5.60">
    <property type="match status" value="1"/>
</dbReference>
<dbReference type="AlphaFoldDB" id="A0AA39C5N1"/>
<dbReference type="CDD" id="cd21692">
    <property type="entry name" value="GINS_B_Sld5"/>
    <property type="match status" value="1"/>
</dbReference>
<evidence type="ECO:0000256" key="5">
    <source>
        <dbReference type="ARBA" id="ARBA00023242"/>
    </source>
</evidence>
<dbReference type="Pfam" id="PF05916">
    <property type="entry name" value="Sld5"/>
    <property type="match status" value="1"/>
</dbReference>
<feature type="domain" description="DNA replication complex GINS protein SLD5 C-terminal" evidence="9">
    <location>
        <begin position="169"/>
        <end position="223"/>
    </location>
</feature>
<name>A0AA39C5N1_9HYME</name>
<evidence type="ECO:0000256" key="1">
    <source>
        <dbReference type="ARBA" id="ARBA00004123"/>
    </source>
</evidence>
<evidence type="ECO:0000259" key="8">
    <source>
        <dbReference type="Pfam" id="PF05916"/>
    </source>
</evidence>
<dbReference type="InterPro" id="IPR031633">
    <property type="entry name" value="SLD5_C"/>
</dbReference>
<sequence>MAESMETDDRLVGSDDNDDDDDGPTKTVAEVLEDVEIAWLNEKSSPEILQHKSDHVDCLLHHISCMEKNIEPLPKDDLRVTIHKLEIDRIRYLISSYLRTRLEKIEVHAIDIIKEEAKRNEEERYLTDGELKFAHDWVLNMETLLRSLILQHLPGNFQELETDKMTIKPNLHSHVFIKANKDVDGIIIPGLKDEELNITEGSQHLVQYKAIANLVKDGSVNLI</sequence>
<gene>
    <name evidence="10" type="ORF">PV328_009264</name>
</gene>
<keyword evidence="5 6" id="KW-0539">Nucleus</keyword>
<dbReference type="PANTHER" id="PTHR21206:SF0">
    <property type="entry name" value="DNA REPLICATION COMPLEX GINS PROTEIN SLD5"/>
    <property type="match status" value="1"/>
</dbReference>
<evidence type="ECO:0000256" key="3">
    <source>
        <dbReference type="ARBA" id="ARBA00014804"/>
    </source>
</evidence>
<reference evidence="10" key="2">
    <citation type="submission" date="2023-03" db="EMBL/GenBank/DDBJ databases">
        <authorList>
            <person name="Inwood S.N."/>
            <person name="Skelly J.G."/>
            <person name="Guhlin J."/>
            <person name="Harrop T.W.R."/>
            <person name="Goldson S.G."/>
            <person name="Dearden P.K."/>
        </authorList>
    </citation>
    <scope>NUCLEOTIDE SEQUENCE</scope>
    <source>
        <strain evidence="10">Irish</strain>
        <tissue evidence="10">Whole body</tissue>
    </source>
</reference>
<comment type="caution">
    <text evidence="10">The sequence shown here is derived from an EMBL/GenBank/DDBJ whole genome shotgun (WGS) entry which is preliminary data.</text>
</comment>
<comment type="similarity">
    <text evidence="2 6">Belongs to the GINS4/SLD5 family.</text>
</comment>
<dbReference type="InterPro" id="IPR008591">
    <property type="entry name" value="GINS_Sld5"/>
</dbReference>
<feature type="region of interest" description="Disordered" evidence="7">
    <location>
        <begin position="1"/>
        <end position="26"/>
    </location>
</feature>
<dbReference type="Pfam" id="PF16922">
    <property type="entry name" value="SLD5_C"/>
    <property type="match status" value="1"/>
</dbReference>
<evidence type="ECO:0000256" key="4">
    <source>
        <dbReference type="ARBA" id="ARBA00022705"/>
    </source>
</evidence>
<dbReference type="Proteomes" id="UP001168990">
    <property type="component" value="Unassembled WGS sequence"/>
</dbReference>
<evidence type="ECO:0000259" key="9">
    <source>
        <dbReference type="Pfam" id="PF16922"/>
    </source>
</evidence>
<proteinExistence type="inferred from homology"/>
<dbReference type="SUPFAM" id="SSF160059">
    <property type="entry name" value="PriA/YqbF domain"/>
    <property type="match status" value="1"/>
</dbReference>
<comment type="subcellular location">
    <subcellularLocation>
        <location evidence="1 6">Nucleus</location>
    </subcellularLocation>
</comment>
<dbReference type="SUPFAM" id="SSF158573">
    <property type="entry name" value="GINS helical bundle-like"/>
    <property type="match status" value="1"/>
</dbReference>
<dbReference type="EMBL" id="JAQQBS010001424">
    <property type="protein sequence ID" value="KAK0158232.1"/>
    <property type="molecule type" value="Genomic_DNA"/>
</dbReference>
<dbReference type="GO" id="GO:0000811">
    <property type="term" value="C:GINS complex"/>
    <property type="evidence" value="ECO:0007669"/>
    <property type="project" value="UniProtKB-UniRule"/>
</dbReference>
<organism evidence="10 11">
    <name type="scientific">Microctonus aethiopoides</name>
    <dbReference type="NCBI Taxonomy" id="144406"/>
    <lineage>
        <taxon>Eukaryota</taxon>
        <taxon>Metazoa</taxon>
        <taxon>Ecdysozoa</taxon>
        <taxon>Arthropoda</taxon>
        <taxon>Hexapoda</taxon>
        <taxon>Insecta</taxon>
        <taxon>Pterygota</taxon>
        <taxon>Neoptera</taxon>
        <taxon>Endopterygota</taxon>
        <taxon>Hymenoptera</taxon>
        <taxon>Apocrita</taxon>
        <taxon>Ichneumonoidea</taxon>
        <taxon>Braconidae</taxon>
        <taxon>Euphorinae</taxon>
        <taxon>Microctonus</taxon>
    </lineage>
</organism>
<dbReference type="PANTHER" id="PTHR21206">
    <property type="entry name" value="SLD5 PROTEIN"/>
    <property type="match status" value="1"/>
</dbReference>
<accession>A0AA39C5N1</accession>
<comment type="function">
    <text evidence="6">The GINS complex plays an essential role in the initiation of DNA replication.</text>
</comment>
<dbReference type="PIRSF" id="PIRSF007764">
    <property type="entry name" value="Sld5"/>
    <property type="match status" value="1"/>
</dbReference>
<protein>
    <recommendedName>
        <fullName evidence="3 6">DNA replication complex GINS protein SLD5</fullName>
    </recommendedName>
</protein>
<keyword evidence="4 6" id="KW-0235">DNA replication</keyword>
<dbReference type="InterPro" id="IPR038749">
    <property type="entry name" value="Sld5_GINS_A"/>
</dbReference>